<dbReference type="Gene3D" id="1.10.510.10">
    <property type="entry name" value="Transferase(Phosphotransferase) domain 1"/>
    <property type="match status" value="1"/>
</dbReference>
<dbReference type="SUPFAM" id="SSF56112">
    <property type="entry name" value="Protein kinase-like (PK-like)"/>
    <property type="match status" value="1"/>
</dbReference>
<feature type="domain" description="Protein kinase" evidence="1">
    <location>
        <begin position="33"/>
        <end position="354"/>
    </location>
</feature>
<reference evidence="2" key="2">
    <citation type="journal article" date="2024" name="Plant">
        <title>Genomic evolution and insights into agronomic trait innovations of Sesamum species.</title>
        <authorList>
            <person name="Miao H."/>
            <person name="Wang L."/>
            <person name="Qu L."/>
            <person name="Liu H."/>
            <person name="Sun Y."/>
            <person name="Le M."/>
            <person name="Wang Q."/>
            <person name="Wei S."/>
            <person name="Zheng Y."/>
            <person name="Lin W."/>
            <person name="Duan Y."/>
            <person name="Cao H."/>
            <person name="Xiong S."/>
            <person name="Wang X."/>
            <person name="Wei L."/>
            <person name="Li C."/>
            <person name="Ma Q."/>
            <person name="Ju M."/>
            <person name="Zhao R."/>
            <person name="Li G."/>
            <person name="Mu C."/>
            <person name="Tian Q."/>
            <person name="Mei H."/>
            <person name="Zhang T."/>
            <person name="Gao T."/>
            <person name="Zhang H."/>
        </authorList>
    </citation>
    <scope>NUCLEOTIDE SEQUENCE</scope>
    <source>
        <strain evidence="2">KEN1</strain>
    </source>
</reference>
<sequence length="364" mass="40474">MHGSHCRYIPLSRVCVSVVADHDASPNCSFPSLAVCDEIGKLASTSLMRCTVGSLEAAVKVRTIEVSEASADEVRNFEFSCLGEVRMLSALKHSCIIECYGHQISSKWLETGNGNSGHRILQSAILMEYIRGGSLKCYVEKLSSAGEKHVAPDLALSIARDVAFALTELHSRHIIHRDIKSENILIDLEKKQPDGTPIVKICDSDRAIPLHSYLHTCCIAHVGIPQPDICVGTPRWMAPEVLCAMHQRNIYGLVSSFPEVDIWSFGCMLLELLTLQVPYSELPESEIHRFLQMGERPKLTDELEALAQSEPDLEAESEPLRFLAKLYHQCTEKNPSDRPSAKNIYNLLLAHERSVKGSRSSEQE</sequence>
<dbReference type="InterPro" id="IPR000719">
    <property type="entry name" value="Prot_kinase_dom"/>
</dbReference>
<dbReference type="Pfam" id="PF00069">
    <property type="entry name" value="Pkinase"/>
    <property type="match status" value="1"/>
</dbReference>
<organism evidence="2">
    <name type="scientific">Sesamum latifolium</name>
    <dbReference type="NCBI Taxonomy" id="2727402"/>
    <lineage>
        <taxon>Eukaryota</taxon>
        <taxon>Viridiplantae</taxon>
        <taxon>Streptophyta</taxon>
        <taxon>Embryophyta</taxon>
        <taxon>Tracheophyta</taxon>
        <taxon>Spermatophyta</taxon>
        <taxon>Magnoliopsida</taxon>
        <taxon>eudicotyledons</taxon>
        <taxon>Gunneridae</taxon>
        <taxon>Pentapetalae</taxon>
        <taxon>asterids</taxon>
        <taxon>lamiids</taxon>
        <taxon>Lamiales</taxon>
        <taxon>Pedaliaceae</taxon>
        <taxon>Sesamum</taxon>
    </lineage>
</organism>
<dbReference type="EMBL" id="JACGWN010000009">
    <property type="protein sequence ID" value="KAL0433734.1"/>
    <property type="molecule type" value="Genomic_DNA"/>
</dbReference>
<comment type="caution">
    <text evidence="2">The sequence shown here is derived from an EMBL/GenBank/DDBJ whole genome shotgun (WGS) entry which is preliminary data.</text>
</comment>
<dbReference type="PROSITE" id="PS00108">
    <property type="entry name" value="PROTEIN_KINASE_ST"/>
    <property type="match status" value="1"/>
</dbReference>
<dbReference type="GO" id="GO:0005524">
    <property type="term" value="F:ATP binding"/>
    <property type="evidence" value="ECO:0007669"/>
    <property type="project" value="InterPro"/>
</dbReference>
<dbReference type="PANTHER" id="PTHR24359:SF1">
    <property type="entry name" value="INHIBITOR OF NUCLEAR FACTOR KAPPA-B KINASE EPSILON SUBUNIT HOMOLOG 1-RELATED"/>
    <property type="match status" value="1"/>
</dbReference>
<evidence type="ECO:0000313" key="2">
    <source>
        <dbReference type="EMBL" id="KAL0433734.1"/>
    </source>
</evidence>
<accession>A0AAW2VVI8</accession>
<dbReference type="AlphaFoldDB" id="A0AAW2VVI8"/>
<dbReference type="PROSITE" id="PS50011">
    <property type="entry name" value="PROTEIN_KINASE_DOM"/>
    <property type="match status" value="1"/>
</dbReference>
<gene>
    <name evidence="2" type="ORF">Slati_2707700</name>
</gene>
<proteinExistence type="predicted"/>
<dbReference type="SMART" id="SM00220">
    <property type="entry name" value="S_TKc"/>
    <property type="match status" value="1"/>
</dbReference>
<protein>
    <submittedName>
        <fullName evidence="2">Serine/threonine-protein kinase DDB</fullName>
    </submittedName>
</protein>
<dbReference type="InterPro" id="IPR011009">
    <property type="entry name" value="Kinase-like_dom_sf"/>
</dbReference>
<dbReference type="InterPro" id="IPR008271">
    <property type="entry name" value="Ser/Thr_kinase_AS"/>
</dbReference>
<dbReference type="FunFam" id="1.10.510.10:FF:000988">
    <property type="entry name" value="Leucine-rich repeat protein kinase family protein"/>
    <property type="match status" value="1"/>
</dbReference>
<reference evidence="2" key="1">
    <citation type="submission" date="2020-06" db="EMBL/GenBank/DDBJ databases">
        <authorList>
            <person name="Li T."/>
            <person name="Hu X."/>
            <person name="Zhang T."/>
            <person name="Song X."/>
            <person name="Zhang H."/>
            <person name="Dai N."/>
            <person name="Sheng W."/>
            <person name="Hou X."/>
            <person name="Wei L."/>
        </authorList>
    </citation>
    <scope>NUCLEOTIDE SEQUENCE</scope>
    <source>
        <strain evidence="2">KEN1</strain>
        <tissue evidence="2">Leaf</tissue>
    </source>
</reference>
<dbReference type="GO" id="GO:0004674">
    <property type="term" value="F:protein serine/threonine kinase activity"/>
    <property type="evidence" value="ECO:0007669"/>
    <property type="project" value="TreeGrafter"/>
</dbReference>
<keyword evidence="2" id="KW-0418">Kinase</keyword>
<keyword evidence="2" id="KW-0808">Transferase</keyword>
<evidence type="ECO:0000259" key="1">
    <source>
        <dbReference type="PROSITE" id="PS50011"/>
    </source>
</evidence>
<dbReference type="PANTHER" id="PTHR24359">
    <property type="entry name" value="SERINE/THREONINE-PROTEIN KINASE SBK1"/>
    <property type="match status" value="1"/>
</dbReference>
<name>A0AAW2VVI8_9LAMI</name>